<proteinExistence type="predicted"/>
<comment type="caution">
    <text evidence="2">The sequence shown here is derived from an EMBL/GenBank/DDBJ whole genome shotgun (WGS) entry which is preliminary data.</text>
</comment>
<feature type="compositionally biased region" description="Low complexity" evidence="1">
    <location>
        <begin position="216"/>
        <end position="230"/>
    </location>
</feature>
<dbReference type="EMBL" id="BMMS01000004">
    <property type="protein sequence ID" value="GGO83398.1"/>
    <property type="molecule type" value="Genomic_DNA"/>
</dbReference>
<sequence>MAPDAADPDAAAFDRLCARTAHALTQQLFLLTCERRLALRAVDHAFRLAWQRWPEVAGDPQPEGWLRTAACEYALSPWWRPPSLRHGRRRRPRTPFLDAVRRLPAHHRMALLLYDGLGLDLPDAAAEAQATTPAMAGRVSAAHAALARSVPGLVGGDPDHPEFGAGLTGLLRQAAEGLEVPLVSPERMRLRGERRARRWTIGVASLIVALLTGMLSTPTPSLTPGSPGSTPRERVQRPLPTASRTTGTLLDGTVPGNGRSDDPVMAPAPLADHITVRVPVLRTGHPRHPAAPRPLLR</sequence>
<evidence type="ECO:0000256" key="1">
    <source>
        <dbReference type="SAM" id="MobiDB-lite"/>
    </source>
</evidence>
<dbReference type="Proteomes" id="UP000641932">
    <property type="component" value="Unassembled WGS sequence"/>
</dbReference>
<protein>
    <submittedName>
        <fullName evidence="2">Uncharacterized protein</fullName>
    </submittedName>
</protein>
<keyword evidence="3" id="KW-1185">Reference proteome</keyword>
<evidence type="ECO:0000313" key="3">
    <source>
        <dbReference type="Proteomes" id="UP000641932"/>
    </source>
</evidence>
<name>A0A918DUV0_9ACTN</name>
<gene>
    <name evidence="2" type="ORF">GCM10012280_12300</name>
</gene>
<dbReference type="Gene3D" id="1.10.10.10">
    <property type="entry name" value="Winged helix-like DNA-binding domain superfamily/Winged helix DNA-binding domain"/>
    <property type="match status" value="1"/>
</dbReference>
<organism evidence="2 3">
    <name type="scientific">Wenjunlia tyrosinilytica</name>
    <dbReference type="NCBI Taxonomy" id="1544741"/>
    <lineage>
        <taxon>Bacteria</taxon>
        <taxon>Bacillati</taxon>
        <taxon>Actinomycetota</taxon>
        <taxon>Actinomycetes</taxon>
        <taxon>Kitasatosporales</taxon>
        <taxon>Streptomycetaceae</taxon>
        <taxon>Wenjunlia</taxon>
    </lineage>
</organism>
<evidence type="ECO:0000313" key="2">
    <source>
        <dbReference type="EMBL" id="GGO83398.1"/>
    </source>
</evidence>
<accession>A0A918DUV0</accession>
<dbReference type="InterPro" id="IPR036388">
    <property type="entry name" value="WH-like_DNA-bd_sf"/>
</dbReference>
<feature type="region of interest" description="Disordered" evidence="1">
    <location>
        <begin position="216"/>
        <end position="267"/>
    </location>
</feature>
<reference evidence="2" key="1">
    <citation type="journal article" date="2014" name="Int. J. Syst. Evol. Microbiol.">
        <title>Complete genome sequence of Corynebacterium casei LMG S-19264T (=DSM 44701T), isolated from a smear-ripened cheese.</title>
        <authorList>
            <consortium name="US DOE Joint Genome Institute (JGI-PGF)"/>
            <person name="Walter F."/>
            <person name="Albersmeier A."/>
            <person name="Kalinowski J."/>
            <person name="Ruckert C."/>
        </authorList>
    </citation>
    <scope>NUCLEOTIDE SEQUENCE</scope>
    <source>
        <strain evidence="2">CGMCC 4.7201</strain>
    </source>
</reference>
<reference evidence="2" key="2">
    <citation type="submission" date="2020-09" db="EMBL/GenBank/DDBJ databases">
        <authorList>
            <person name="Sun Q."/>
            <person name="Zhou Y."/>
        </authorList>
    </citation>
    <scope>NUCLEOTIDE SEQUENCE</scope>
    <source>
        <strain evidence="2">CGMCC 4.7201</strain>
    </source>
</reference>
<dbReference type="AlphaFoldDB" id="A0A918DUV0"/>